<keyword evidence="4" id="KW-0645">Protease</keyword>
<evidence type="ECO:0000256" key="6">
    <source>
        <dbReference type="ARBA" id="ARBA00022801"/>
    </source>
</evidence>
<dbReference type="EMBL" id="AP021858">
    <property type="protein sequence ID" value="BBO24642.1"/>
    <property type="molecule type" value="Genomic_DNA"/>
</dbReference>
<protein>
    <submittedName>
        <fullName evidence="8">HslU--HslV peptidase proteolytic subunit</fullName>
    </submittedName>
</protein>
<evidence type="ECO:0000256" key="3">
    <source>
        <dbReference type="ARBA" id="ARBA00022490"/>
    </source>
</evidence>
<evidence type="ECO:0000313" key="9">
    <source>
        <dbReference type="Proteomes" id="UP000662873"/>
    </source>
</evidence>
<name>A0A809RXK2_9BACT</name>
<evidence type="ECO:0000256" key="7">
    <source>
        <dbReference type="ARBA" id="ARBA00023053"/>
    </source>
</evidence>
<dbReference type="PIRSF" id="PIRSF039093">
    <property type="entry name" value="HslV"/>
    <property type="match status" value="1"/>
</dbReference>
<dbReference type="SUPFAM" id="SSF56235">
    <property type="entry name" value="N-terminal nucleophile aminohydrolases (Ntn hydrolases)"/>
    <property type="match status" value="1"/>
</dbReference>
<dbReference type="InterPro" id="IPR022281">
    <property type="entry name" value="ATP-dep_Prtase_HsIV_su"/>
</dbReference>
<organism evidence="8 9">
    <name type="scientific">Candidatus Nitrosymbiomonas proteolyticus</name>
    <dbReference type="NCBI Taxonomy" id="2608984"/>
    <lineage>
        <taxon>Bacteria</taxon>
        <taxon>Bacillati</taxon>
        <taxon>Armatimonadota</taxon>
        <taxon>Armatimonadota incertae sedis</taxon>
        <taxon>Candidatus Nitrosymbiomonas</taxon>
    </lineage>
</organism>
<dbReference type="Pfam" id="PF00227">
    <property type="entry name" value="Proteasome"/>
    <property type="match status" value="1"/>
</dbReference>
<dbReference type="InterPro" id="IPR023333">
    <property type="entry name" value="Proteasome_suB-type"/>
</dbReference>
<dbReference type="Proteomes" id="UP000662873">
    <property type="component" value="Chromosome"/>
</dbReference>
<sequence>MTRSTTVVGVLKGGCVAVAADGQVTMGDATILKHTAKKVRRLSGGKVLCGFAGAVADAQALQDRFETKLDAFNGNLKRAAIEFAKDWRTDKVLRHLNALMIAADAEALLVISGDGNVVEPDDGVAGIGSGGAFALAAARALLKNTDLSARQIAEQSLQIASEICVYTNDQINIETLGADEAN</sequence>
<dbReference type="GO" id="GO:0009376">
    <property type="term" value="C:HslUV protease complex"/>
    <property type="evidence" value="ECO:0007669"/>
    <property type="project" value="InterPro"/>
</dbReference>
<dbReference type="GO" id="GO:0005839">
    <property type="term" value="C:proteasome core complex"/>
    <property type="evidence" value="ECO:0007669"/>
    <property type="project" value="InterPro"/>
</dbReference>
<dbReference type="PANTHER" id="PTHR32194">
    <property type="entry name" value="METALLOPROTEASE TLDD"/>
    <property type="match status" value="1"/>
</dbReference>
<reference evidence="8" key="1">
    <citation type="journal article" name="DNA Res.">
        <title>The physiological potential of anammox bacteria as revealed by their core genome structure.</title>
        <authorList>
            <person name="Okubo T."/>
            <person name="Toyoda A."/>
            <person name="Fukuhara K."/>
            <person name="Uchiyama I."/>
            <person name="Harigaya Y."/>
            <person name="Kuroiwa M."/>
            <person name="Suzuki T."/>
            <person name="Murakami Y."/>
            <person name="Suwa Y."/>
            <person name="Takami H."/>
        </authorList>
    </citation>
    <scope>NUCLEOTIDE SEQUENCE</scope>
    <source>
        <strain evidence="8">317325-2</strain>
    </source>
</reference>
<gene>
    <name evidence="8" type="ORF">NPRO_22370</name>
</gene>
<dbReference type="InterPro" id="IPR029055">
    <property type="entry name" value="Ntn_hydrolases_N"/>
</dbReference>
<dbReference type="Gene3D" id="3.60.20.10">
    <property type="entry name" value="Glutamine Phosphoribosylpyrophosphate, subunit 1, domain 1"/>
    <property type="match status" value="1"/>
</dbReference>
<dbReference type="AlphaFoldDB" id="A0A809RXK2"/>
<evidence type="ECO:0000256" key="1">
    <source>
        <dbReference type="ARBA" id="ARBA00004496"/>
    </source>
</evidence>
<dbReference type="InterPro" id="IPR001353">
    <property type="entry name" value="Proteasome_sua/b"/>
</dbReference>
<evidence type="ECO:0000256" key="5">
    <source>
        <dbReference type="ARBA" id="ARBA00022723"/>
    </source>
</evidence>
<keyword evidence="3" id="KW-0963">Cytoplasm</keyword>
<dbReference type="PROSITE" id="PS51476">
    <property type="entry name" value="PROTEASOME_BETA_2"/>
    <property type="match status" value="1"/>
</dbReference>
<evidence type="ECO:0000256" key="4">
    <source>
        <dbReference type="ARBA" id="ARBA00022670"/>
    </source>
</evidence>
<keyword evidence="6" id="KW-0378">Hydrolase</keyword>
<accession>A0A809RXK2</accession>
<dbReference type="GO" id="GO:0046872">
    <property type="term" value="F:metal ion binding"/>
    <property type="evidence" value="ECO:0007669"/>
    <property type="project" value="UniProtKB-KW"/>
</dbReference>
<comment type="similarity">
    <text evidence="2">Belongs to the peptidase T1B family. HslV subfamily.</text>
</comment>
<dbReference type="KEGG" id="npy:NPRO_22370"/>
<dbReference type="NCBIfam" id="TIGR03692">
    <property type="entry name" value="ATP_dep_HslV"/>
    <property type="match status" value="1"/>
</dbReference>
<evidence type="ECO:0000313" key="8">
    <source>
        <dbReference type="EMBL" id="BBO24642.1"/>
    </source>
</evidence>
<keyword evidence="5" id="KW-0479">Metal-binding</keyword>
<dbReference type="GO" id="GO:0004298">
    <property type="term" value="F:threonine-type endopeptidase activity"/>
    <property type="evidence" value="ECO:0007669"/>
    <property type="project" value="InterPro"/>
</dbReference>
<evidence type="ECO:0000256" key="2">
    <source>
        <dbReference type="ARBA" id="ARBA00006053"/>
    </source>
</evidence>
<proteinExistence type="inferred from homology"/>
<keyword evidence="7" id="KW-0915">Sodium</keyword>
<dbReference type="PANTHER" id="PTHR32194:SF0">
    <property type="entry name" value="ATP-DEPENDENT PROTEASE SUBUNIT HSLV"/>
    <property type="match status" value="1"/>
</dbReference>
<dbReference type="GO" id="GO:0051603">
    <property type="term" value="P:proteolysis involved in protein catabolic process"/>
    <property type="evidence" value="ECO:0007669"/>
    <property type="project" value="InterPro"/>
</dbReference>
<comment type="subcellular location">
    <subcellularLocation>
        <location evidence="1">Cytoplasm</location>
    </subcellularLocation>
</comment>
<dbReference type="NCBIfam" id="NF003964">
    <property type="entry name" value="PRK05456.1"/>
    <property type="match status" value="1"/>
</dbReference>